<dbReference type="RefSeq" id="WP_194133618.1">
    <property type="nucleotide sequence ID" value="NZ_JADFFK010000003.1"/>
</dbReference>
<evidence type="ECO:0000256" key="7">
    <source>
        <dbReference type="ARBA" id="ARBA00023163"/>
    </source>
</evidence>
<dbReference type="Pfam" id="PF09278">
    <property type="entry name" value="MerR-DNA-bind"/>
    <property type="match status" value="1"/>
</dbReference>
<dbReference type="InterPro" id="IPR009061">
    <property type="entry name" value="DNA-bd_dom_put_sf"/>
</dbReference>
<dbReference type="PROSITE" id="PS50937">
    <property type="entry name" value="HTH_MERR_2"/>
    <property type="match status" value="1"/>
</dbReference>
<evidence type="ECO:0000256" key="4">
    <source>
        <dbReference type="ARBA" id="ARBA00023014"/>
    </source>
</evidence>
<dbReference type="Proteomes" id="UP000607796">
    <property type="component" value="Unassembled WGS sequence"/>
</dbReference>
<keyword evidence="11" id="KW-1185">Reference proteome</keyword>
<evidence type="ECO:0000256" key="6">
    <source>
        <dbReference type="ARBA" id="ARBA00023125"/>
    </source>
</evidence>
<feature type="region of interest" description="Disordered" evidence="8">
    <location>
        <begin position="158"/>
        <end position="180"/>
    </location>
</feature>
<protein>
    <submittedName>
        <fullName evidence="10">Redox-sensitive transcriptional activator SoxR</fullName>
    </submittedName>
</protein>
<dbReference type="NCBIfam" id="TIGR01950">
    <property type="entry name" value="SoxR"/>
    <property type="match status" value="1"/>
</dbReference>
<keyword evidence="7" id="KW-0804">Transcription</keyword>
<evidence type="ECO:0000256" key="5">
    <source>
        <dbReference type="ARBA" id="ARBA00023015"/>
    </source>
</evidence>
<name>A0ABR9WYA2_9RHOB</name>
<dbReference type="InterPro" id="IPR015358">
    <property type="entry name" value="Tscrpt_reg_MerR_DNA-bd"/>
</dbReference>
<dbReference type="SUPFAM" id="SSF46955">
    <property type="entry name" value="Putative DNA-binding domain"/>
    <property type="match status" value="1"/>
</dbReference>
<keyword evidence="2" id="KW-0479">Metal-binding</keyword>
<accession>A0ABR9WYA2</accession>
<dbReference type="InterPro" id="IPR000551">
    <property type="entry name" value="MerR-type_HTH_dom"/>
</dbReference>
<keyword evidence="3" id="KW-0408">Iron</keyword>
<dbReference type="PANTHER" id="PTHR30204:SF0">
    <property type="entry name" value="REDOX-SENSITIVE TRANSCRIPTIONAL ACTIVATOR SOXR"/>
    <property type="match status" value="1"/>
</dbReference>
<dbReference type="PRINTS" id="PR00040">
    <property type="entry name" value="HTHMERR"/>
</dbReference>
<dbReference type="CDD" id="cd01110">
    <property type="entry name" value="HTH_SoxR"/>
    <property type="match status" value="1"/>
</dbReference>
<keyword evidence="1" id="KW-0001">2Fe-2S</keyword>
<evidence type="ECO:0000256" key="3">
    <source>
        <dbReference type="ARBA" id="ARBA00023004"/>
    </source>
</evidence>
<dbReference type="EMBL" id="JADFFK010000003">
    <property type="protein sequence ID" value="MBE9636285.1"/>
    <property type="molecule type" value="Genomic_DNA"/>
</dbReference>
<evidence type="ECO:0000313" key="11">
    <source>
        <dbReference type="Proteomes" id="UP000607796"/>
    </source>
</evidence>
<keyword evidence="5" id="KW-0805">Transcription regulation</keyword>
<keyword evidence="6" id="KW-0238">DNA-binding</keyword>
<dbReference type="SMART" id="SM00422">
    <property type="entry name" value="HTH_MERR"/>
    <property type="match status" value="1"/>
</dbReference>
<reference evidence="10 11" key="1">
    <citation type="journal article" date="2021" name="Int. J. Syst. Evol. Microbiol.">
        <title>Salipiger mangrovisoli sp. nov., isolated from mangrove soil and the proposal for the reclassification of Paraphaeobacter pallidus as Salipiger pallidus comb. nov.</title>
        <authorList>
            <person name="Du J."/>
            <person name="Liu Y."/>
            <person name="Pei T."/>
            <person name="Deng M.R."/>
            <person name="Zhu H."/>
        </authorList>
    </citation>
    <scope>NUCLEOTIDE SEQUENCE [LARGE SCALE GENOMIC DNA]</scope>
    <source>
        <strain evidence="10 11">6D45A</strain>
    </source>
</reference>
<evidence type="ECO:0000256" key="2">
    <source>
        <dbReference type="ARBA" id="ARBA00022723"/>
    </source>
</evidence>
<dbReference type="Pfam" id="PF00376">
    <property type="entry name" value="MerR"/>
    <property type="match status" value="1"/>
</dbReference>
<evidence type="ECO:0000256" key="8">
    <source>
        <dbReference type="SAM" id="MobiDB-lite"/>
    </source>
</evidence>
<sequence>MPVKLLSQVHLRSSRVSKGGVVPRPLPRRRINDLSVGEVAARAGVAVSTLHFYESEGLIESWRTEANHRRYDRRELRRIAVIRMAQQLGIPLAEIREMLSAVPRDRALSRADWQAVSRGWRARLDARIRKLEQLRDNLDGCIGCGCLSLETCPLYNPSDRRGHEGPGPRAWIDEMTKDQA</sequence>
<keyword evidence="4" id="KW-0411">Iron-sulfur</keyword>
<dbReference type="PANTHER" id="PTHR30204">
    <property type="entry name" value="REDOX-CYCLING DRUG-SENSING TRANSCRIPTIONAL ACTIVATOR SOXR"/>
    <property type="match status" value="1"/>
</dbReference>
<gene>
    <name evidence="10" type="primary">soxR</name>
    <name evidence="10" type="ORF">IQ782_05475</name>
</gene>
<feature type="domain" description="HTH merR-type" evidence="9">
    <location>
        <begin position="33"/>
        <end position="101"/>
    </location>
</feature>
<evidence type="ECO:0000313" key="10">
    <source>
        <dbReference type="EMBL" id="MBE9636285.1"/>
    </source>
</evidence>
<dbReference type="InterPro" id="IPR010211">
    <property type="entry name" value="Redox-sen_tscrpt-act_SoxR"/>
</dbReference>
<evidence type="ECO:0000256" key="1">
    <source>
        <dbReference type="ARBA" id="ARBA00022714"/>
    </source>
</evidence>
<proteinExistence type="predicted"/>
<comment type="caution">
    <text evidence="10">The sequence shown here is derived from an EMBL/GenBank/DDBJ whole genome shotgun (WGS) entry which is preliminary data.</text>
</comment>
<dbReference type="Gene3D" id="1.10.1660.10">
    <property type="match status" value="1"/>
</dbReference>
<evidence type="ECO:0000259" key="9">
    <source>
        <dbReference type="PROSITE" id="PS50937"/>
    </source>
</evidence>
<dbReference type="InterPro" id="IPR047057">
    <property type="entry name" value="MerR_fam"/>
</dbReference>
<organism evidence="10 11">
    <name type="scientific">Salipiger mangrovisoli</name>
    <dbReference type="NCBI Taxonomy" id="2865933"/>
    <lineage>
        <taxon>Bacteria</taxon>
        <taxon>Pseudomonadati</taxon>
        <taxon>Pseudomonadota</taxon>
        <taxon>Alphaproteobacteria</taxon>
        <taxon>Rhodobacterales</taxon>
        <taxon>Roseobacteraceae</taxon>
        <taxon>Salipiger</taxon>
    </lineage>
</organism>
<dbReference type="PROSITE" id="PS00552">
    <property type="entry name" value="HTH_MERR_1"/>
    <property type="match status" value="1"/>
</dbReference>